<keyword evidence="2" id="KW-0812">Transmembrane</keyword>
<evidence type="ECO:0000313" key="11">
    <source>
        <dbReference type="Proteomes" id="UP000308197"/>
    </source>
</evidence>
<evidence type="ECO:0000256" key="2">
    <source>
        <dbReference type="ARBA" id="ARBA00022692"/>
    </source>
</evidence>
<feature type="domain" description="Letm1 RBD" evidence="9">
    <location>
        <begin position="246"/>
        <end position="420"/>
    </location>
</feature>
<accession>A0A5C3PCQ4</accession>
<dbReference type="Proteomes" id="UP000308197">
    <property type="component" value="Unassembled WGS sequence"/>
</dbReference>
<dbReference type="AlphaFoldDB" id="A0A5C3PCQ4"/>
<evidence type="ECO:0000256" key="3">
    <source>
        <dbReference type="ARBA" id="ARBA00022792"/>
    </source>
</evidence>
<evidence type="ECO:0000256" key="5">
    <source>
        <dbReference type="ARBA" id="ARBA00023128"/>
    </source>
</evidence>
<keyword evidence="5 7" id="KW-0496">Mitochondrion</keyword>
<proteinExistence type="predicted"/>
<comment type="subcellular location">
    <subcellularLocation>
        <location evidence="1">Mitochondrion inner membrane</location>
        <topology evidence="1">Single-pass membrane protein</topology>
    </subcellularLocation>
</comment>
<name>A0A5C3PCQ4_9APHY</name>
<keyword evidence="11" id="KW-1185">Reference proteome</keyword>
<evidence type="ECO:0000256" key="1">
    <source>
        <dbReference type="ARBA" id="ARBA00004434"/>
    </source>
</evidence>
<evidence type="ECO:0000259" key="9">
    <source>
        <dbReference type="PROSITE" id="PS51758"/>
    </source>
</evidence>
<dbReference type="PANTHER" id="PTHR14009">
    <property type="entry name" value="LEUCINE ZIPPER-EF-HAND CONTAINING TRANSMEMBRANE PROTEIN"/>
    <property type="match status" value="1"/>
</dbReference>
<dbReference type="PANTHER" id="PTHR14009:SF1">
    <property type="entry name" value="MITOCHONDRIAL PROTON_CALCIUM EXCHANGER PROTEIN"/>
    <property type="match status" value="1"/>
</dbReference>
<dbReference type="InParanoid" id="A0A5C3PCQ4"/>
<dbReference type="GO" id="GO:0005743">
    <property type="term" value="C:mitochondrial inner membrane"/>
    <property type="evidence" value="ECO:0007669"/>
    <property type="project" value="UniProtKB-SubCell"/>
</dbReference>
<reference evidence="10 11" key="1">
    <citation type="journal article" date="2019" name="Nat. Ecol. Evol.">
        <title>Megaphylogeny resolves global patterns of mushroom evolution.</title>
        <authorList>
            <person name="Varga T."/>
            <person name="Krizsan K."/>
            <person name="Foldi C."/>
            <person name="Dima B."/>
            <person name="Sanchez-Garcia M."/>
            <person name="Sanchez-Ramirez S."/>
            <person name="Szollosi G.J."/>
            <person name="Szarkandi J.G."/>
            <person name="Papp V."/>
            <person name="Albert L."/>
            <person name="Andreopoulos W."/>
            <person name="Angelini C."/>
            <person name="Antonin V."/>
            <person name="Barry K.W."/>
            <person name="Bougher N.L."/>
            <person name="Buchanan P."/>
            <person name="Buyck B."/>
            <person name="Bense V."/>
            <person name="Catcheside P."/>
            <person name="Chovatia M."/>
            <person name="Cooper J."/>
            <person name="Damon W."/>
            <person name="Desjardin D."/>
            <person name="Finy P."/>
            <person name="Geml J."/>
            <person name="Haridas S."/>
            <person name="Hughes K."/>
            <person name="Justo A."/>
            <person name="Karasinski D."/>
            <person name="Kautmanova I."/>
            <person name="Kiss B."/>
            <person name="Kocsube S."/>
            <person name="Kotiranta H."/>
            <person name="LaButti K.M."/>
            <person name="Lechner B.E."/>
            <person name="Liimatainen K."/>
            <person name="Lipzen A."/>
            <person name="Lukacs Z."/>
            <person name="Mihaltcheva S."/>
            <person name="Morgado L.N."/>
            <person name="Niskanen T."/>
            <person name="Noordeloos M.E."/>
            <person name="Ohm R.A."/>
            <person name="Ortiz-Santana B."/>
            <person name="Ovrebo C."/>
            <person name="Racz N."/>
            <person name="Riley R."/>
            <person name="Savchenko A."/>
            <person name="Shiryaev A."/>
            <person name="Soop K."/>
            <person name="Spirin V."/>
            <person name="Szebenyi C."/>
            <person name="Tomsovsky M."/>
            <person name="Tulloss R.E."/>
            <person name="Uehling J."/>
            <person name="Grigoriev I.V."/>
            <person name="Vagvolgyi C."/>
            <person name="Papp T."/>
            <person name="Martin F.M."/>
            <person name="Miettinen O."/>
            <person name="Hibbett D.S."/>
            <person name="Nagy L.G."/>
        </authorList>
    </citation>
    <scope>NUCLEOTIDE SEQUENCE [LARGE SCALE GENOMIC DNA]</scope>
    <source>
        <strain evidence="10 11">HHB13444</strain>
    </source>
</reference>
<keyword evidence="6" id="KW-0472">Membrane</keyword>
<feature type="compositionally biased region" description="Low complexity" evidence="8">
    <location>
        <begin position="104"/>
        <end position="129"/>
    </location>
</feature>
<evidence type="ECO:0000256" key="7">
    <source>
        <dbReference type="PROSITE-ProRule" id="PRU01094"/>
    </source>
</evidence>
<dbReference type="GO" id="GO:0030003">
    <property type="term" value="P:intracellular monoatomic cation homeostasis"/>
    <property type="evidence" value="ECO:0007669"/>
    <property type="project" value="TreeGrafter"/>
</dbReference>
<dbReference type="Pfam" id="PF07766">
    <property type="entry name" value="LETM1_RBD"/>
    <property type="match status" value="2"/>
</dbReference>
<keyword evidence="3" id="KW-0999">Mitochondrion inner membrane</keyword>
<dbReference type="GO" id="GO:0043022">
    <property type="term" value="F:ribosome binding"/>
    <property type="evidence" value="ECO:0007669"/>
    <property type="project" value="InterPro"/>
</dbReference>
<dbReference type="EMBL" id="ML211169">
    <property type="protein sequence ID" value="TFK87082.1"/>
    <property type="molecule type" value="Genomic_DNA"/>
</dbReference>
<evidence type="ECO:0000256" key="8">
    <source>
        <dbReference type="SAM" id="MobiDB-lite"/>
    </source>
</evidence>
<sequence length="420" mass="46866">MLTPFPPPCLVNSLTVTRHHHAVSAARYRPRHLHTSSRTRDGLSWRFSGAVAVHHPCAGVRYIATRTTSTAESPAKDAPTVVPASTARKHKVDLRPAPLKPQKTSPEATSVPAPAATSSAVSEPSSTPSQAPPESSNTQVSTHPNSLIETVKEDLYDASKHGILVPPPEGASWVRKLYHQGKELFKFYWNGVKLINTHRKRVRDIEARVKSGGAPLSRWEQRFIANFKQDALKLIPFMLVVIIAEELIPVMVIYAPFLLPSTCLLPSQKERIDNKRREKQKNYLESMRPVFHSVHSRAVSEPELSADALLKDRSVPISYLGLFAQSSFGIPAMRIRRVKKHLSTIAADDAFLVRENYGERLTALELREALEERGIVTEGLTTDDMRARLHWWLTQSAQAESDPIRKRIELVAANAIGKHD</sequence>
<feature type="region of interest" description="Disordered" evidence="8">
    <location>
        <begin position="68"/>
        <end position="143"/>
    </location>
</feature>
<feature type="compositionally biased region" description="Polar residues" evidence="8">
    <location>
        <begin position="132"/>
        <end position="143"/>
    </location>
</feature>
<evidence type="ECO:0000256" key="6">
    <source>
        <dbReference type="ARBA" id="ARBA00023136"/>
    </source>
</evidence>
<organism evidence="10 11">
    <name type="scientific">Polyporus arcularius HHB13444</name>
    <dbReference type="NCBI Taxonomy" id="1314778"/>
    <lineage>
        <taxon>Eukaryota</taxon>
        <taxon>Fungi</taxon>
        <taxon>Dikarya</taxon>
        <taxon>Basidiomycota</taxon>
        <taxon>Agaricomycotina</taxon>
        <taxon>Agaricomycetes</taxon>
        <taxon>Polyporales</taxon>
        <taxon>Polyporaceae</taxon>
        <taxon>Polyporus</taxon>
    </lineage>
</organism>
<keyword evidence="4" id="KW-1133">Transmembrane helix</keyword>
<evidence type="ECO:0000313" key="10">
    <source>
        <dbReference type="EMBL" id="TFK87082.1"/>
    </source>
</evidence>
<dbReference type="InterPro" id="IPR044202">
    <property type="entry name" value="LETM1/MDM38-like"/>
</dbReference>
<dbReference type="PROSITE" id="PS51758">
    <property type="entry name" value="LETM1_RBD"/>
    <property type="match status" value="1"/>
</dbReference>
<evidence type="ECO:0000256" key="4">
    <source>
        <dbReference type="ARBA" id="ARBA00022989"/>
    </source>
</evidence>
<gene>
    <name evidence="10" type="ORF">K466DRAFT_491519</name>
</gene>
<dbReference type="STRING" id="1314778.A0A5C3PCQ4"/>
<protein>
    <recommendedName>
        <fullName evidence="9">Letm1 RBD domain-containing protein</fullName>
    </recommendedName>
</protein>
<dbReference type="InterPro" id="IPR033122">
    <property type="entry name" value="LETM1-like_RBD"/>
</dbReference>